<proteinExistence type="predicted"/>
<dbReference type="InterPro" id="IPR018971">
    <property type="entry name" value="DUF1997"/>
</dbReference>
<reference evidence="1 2" key="1">
    <citation type="journal article" date="2018" name="PLoS Genet.">
        <title>Population sequencing reveals clonal diversity and ancestral inbreeding in the grapevine cultivar Chardonnay.</title>
        <authorList>
            <person name="Roach M.J."/>
            <person name="Johnson D.L."/>
            <person name="Bohlmann J."/>
            <person name="van Vuuren H.J."/>
            <person name="Jones S.J."/>
            <person name="Pretorius I.S."/>
            <person name="Schmidt S.A."/>
            <person name="Borneman A.R."/>
        </authorList>
    </citation>
    <scope>NUCLEOTIDE SEQUENCE [LARGE SCALE GENOMIC DNA]</scope>
    <source>
        <strain evidence="2">cv. Chardonnay</strain>
        <tissue evidence="1">Leaf</tissue>
    </source>
</reference>
<dbReference type="Pfam" id="PF09366">
    <property type="entry name" value="DUF1997"/>
    <property type="match status" value="1"/>
</dbReference>
<dbReference type="AlphaFoldDB" id="A0A438H8M3"/>
<protein>
    <submittedName>
        <fullName evidence="1">Uncharacterized protein</fullName>
    </submittedName>
</protein>
<evidence type="ECO:0000313" key="1">
    <source>
        <dbReference type="EMBL" id="RVW80868.1"/>
    </source>
</evidence>
<name>A0A438H8M3_VITVI</name>
<dbReference type="PANTHER" id="PTHR34133:SF8">
    <property type="entry name" value="OS07G0633000 PROTEIN"/>
    <property type="match status" value="1"/>
</dbReference>
<comment type="caution">
    <text evidence="1">The sequence shown here is derived from an EMBL/GenBank/DDBJ whole genome shotgun (WGS) entry which is preliminary data.</text>
</comment>
<gene>
    <name evidence="1" type="ORF">CK203_037291</name>
</gene>
<dbReference type="EMBL" id="QGNW01000259">
    <property type="protein sequence ID" value="RVW80868.1"/>
    <property type="molecule type" value="Genomic_DNA"/>
</dbReference>
<dbReference type="PANTHER" id="PTHR34133">
    <property type="entry name" value="OS07G0633000 PROTEIN"/>
    <property type="match status" value="1"/>
</dbReference>
<dbReference type="Proteomes" id="UP000288805">
    <property type="component" value="Unassembled WGS sequence"/>
</dbReference>
<sequence>MEDSNVAHTVPFPYCVAGNRHEIEMQIKRERLPTWRSSQHHKRFLSSTLWELQGLDDLLKPSHFSLGVKGALYPERQAMQSRLKGQLEMSISFVLPPVLALVPEDGLRSVAESVRPLKPLHNHIFLDSIEMCYKIQEGKEHMN</sequence>
<accession>A0A438H8M3</accession>
<evidence type="ECO:0000313" key="2">
    <source>
        <dbReference type="Proteomes" id="UP000288805"/>
    </source>
</evidence>
<organism evidence="1 2">
    <name type="scientific">Vitis vinifera</name>
    <name type="common">Grape</name>
    <dbReference type="NCBI Taxonomy" id="29760"/>
    <lineage>
        <taxon>Eukaryota</taxon>
        <taxon>Viridiplantae</taxon>
        <taxon>Streptophyta</taxon>
        <taxon>Embryophyta</taxon>
        <taxon>Tracheophyta</taxon>
        <taxon>Spermatophyta</taxon>
        <taxon>Magnoliopsida</taxon>
        <taxon>eudicotyledons</taxon>
        <taxon>Gunneridae</taxon>
        <taxon>Pentapetalae</taxon>
        <taxon>rosids</taxon>
        <taxon>Vitales</taxon>
        <taxon>Vitaceae</taxon>
        <taxon>Viteae</taxon>
        <taxon>Vitis</taxon>
    </lineage>
</organism>